<proteinExistence type="predicted"/>
<name>A0ABU6HR57_9FLAO</name>
<comment type="caution">
    <text evidence="1">The sequence shown here is derived from an EMBL/GenBank/DDBJ whole genome shotgun (WGS) entry which is preliminary data.</text>
</comment>
<gene>
    <name evidence="1" type="ORF">SOP96_07435</name>
</gene>
<evidence type="ECO:0000313" key="1">
    <source>
        <dbReference type="EMBL" id="MEC3875536.1"/>
    </source>
</evidence>
<protein>
    <submittedName>
        <fullName evidence="1">Uncharacterized protein</fullName>
    </submittedName>
</protein>
<sequence length="51" mass="6157">MEILKYTDENSKRAIEDVFNLKELSTWKFAEIYGIAVREQFELSIFIENKR</sequence>
<keyword evidence="2" id="KW-1185">Reference proteome</keyword>
<dbReference type="Proteomes" id="UP001348397">
    <property type="component" value="Unassembled WGS sequence"/>
</dbReference>
<evidence type="ECO:0000313" key="2">
    <source>
        <dbReference type="Proteomes" id="UP001348397"/>
    </source>
</evidence>
<organism evidence="1 2">
    <name type="scientific">Chryseobacterium salviniae</name>
    <dbReference type="NCBI Taxonomy" id="3101750"/>
    <lineage>
        <taxon>Bacteria</taxon>
        <taxon>Pseudomonadati</taxon>
        <taxon>Bacteroidota</taxon>
        <taxon>Flavobacteriia</taxon>
        <taxon>Flavobacteriales</taxon>
        <taxon>Weeksellaceae</taxon>
        <taxon>Chryseobacterium group</taxon>
        <taxon>Chryseobacterium</taxon>
    </lineage>
</organism>
<dbReference type="RefSeq" id="WP_326320355.1">
    <property type="nucleotide sequence ID" value="NZ_JAYLAA010000027.1"/>
</dbReference>
<dbReference type="EMBL" id="JAYLAA010000027">
    <property type="protein sequence ID" value="MEC3875536.1"/>
    <property type="molecule type" value="Genomic_DNA"/>
</dbReference>
<accession>A0ABU6HR57</accession>
<reference evidence="1 2" key="1">
    <citation type="submission" date="2024-01" db="EMBL/GenBank/DDBJ databases">
        <title>Chryseobacterium sp. T9W2-O.</title>
        <authorList>
            <person name="Maltman C."/>
        </authorList>
    </citation>
    <scope>NUCLEOTIDE SEQUENCE [LARGE SCALE GENOMIC DNA]</scope>
    <source>
        <strain evidence="1 2">T9W2-O</strain>
    </source>
</reference>